<feature type="region of interest" description="Disordered" evidence="1">
    <location>
        <begin position="93"/>
        <end position="112"/>
    </location>
</feature>
<reference evidence="2 3" key="1">
    <citation type="submission" date="2023-08" db="EMBL/GenBank/DDBJ databases">
        <title>Implementing the SeqCode for naming new Mesorhizobium species isolated from Vachellia karroo root nodules.</title>
        <authorList>
            <person name="Van Lill M."/>
        </authorList>
    </citation>
    <scope>NUCLEOTIDE SEQUENCE [LARGE SCALE GENOMIC DNA]</scope>
    <source>
        <strain evidence="2 3">VK3E</strain>
    </source>
</reference>
<organism evidence="2 3">
    <name type="scientific">Mesorhizobium australafricanum</name>
    <dbReference type="NCBI Taxonomy" id="3072311"/>
    <lineage>
        <taxon>Bacteria</taxon>
        <taxon>Pseudomonadati</taxon>
        <taxon>Pseudomonadota</taxon>
        <taxon>Alphaproteobacteria</taxon>
        <taxon>Hyphomicrobiales</taxon>
        <taxon>Phyllobacteriaceae</taxon>
        <taxon>Mesorhizobium</taxon>
    </lineage>
</organism>
<keyword evidence="3" id="KW-1185">Reference proteome</keyword>
<name>A0ABU4WX51_9HYPH</name>
<comment type="caution">
    <text evidence="2">The sequence shown here is derived from an EMBL/GenBank/DDBJ whole genome shotgun (WGS) entry which is preliminary data.</text>
</comment>
<dbReference type="RefSeq" id="WP_320214561.1">
    <property type="nucleotide sequence ID" value="NZ_JAVIIS010000016.1"/>
</dbReference>
<proteinExistence type="predicted"/>
<dbReference type="Proteomes" id="UP001272097">
    <property type="component" value="Unassembled WGS sequence"/>
</dbReference>
<evidence type="ECO:0000313" key="3">
    <source>
        <dbReference type="Proteomes" id="UP001272097"/>
    </source>
</evidence>
<protein>
    <recommendedName>
        <fullName evidence="4">Conjugal transfer protein TraD</fullName>
    </recommendedName>
</protein>
<dbReference type="EMBL" id="JAVIIS010000016">
    <property type="protein sequence ID" value="MDX8440635.1"/>
    <property type="molecule type" value="Genomic_DNA"/>
</dbReference>
<evidence type="ECO:0000256" key="1">
    <source>
        <dbReference type="SAM" id="MobiDB-lite"/>
    </source>
</evidence>
<accession>A0ABU4WX51</accession>
<gene>
    <name evidence="2" type="ORF">RFM51_13625</name>
</gene>
<evidence type="ECO:0008006" key="4">
    <source>
        <dbReference type="Google" id="ProtNLM"/>
    </source>
</evidence>
<sequence length="112" mass="12499">MSSTHLTSEQKKTSEKILAEVRPALIDGSRRRTAAAGFLLARFDGEPETHLRAILGAYMKGLDSHQDALAQWKSEDGAVGTAPRTEALRWIDNDTSGMRRRDRETAARHRLI</sequence>
<evidence type="ECO:0000313" key="2">
    <source>
        <dbReference type="EMBL" id="MDX8440635.1"/>
    </source>
</evidence>